<dbReference type="Pfam" id="PF00707">
    <property type="entry name" value="IF3_C"/>
    <property type="match status" value="1"/>
</dbReference>
<protein>
    <recommendedName>
        <fullName evidence="4">Translation initiation factor IF-3</fullName>
    </recommendedName>
</protein>
<evidence type="ECO:0000313" key="7">
    <source>
        <dbReference type="EMBL" id="PEH36099.1"/>
    </source>
</evidence>
<dbReference type="Pfam" id="PF05198">
    <property type="entry name" value="IF3_N"/>
    <property type="match status" value="1"/>
</dbReference>
<reference evidence="7" key="1">
    <citation type="submission" date="2017-05" db="EMBL/GenBank/DDBJ databases">
        <title>Genome sequence of Ca. P. asteris strain NJAY.</title>
        <authorList>
            <person name="Lee I.-M."/>
            <person name="Gundersen-Rindal D."/>
            <person name="Sparks M."/>
        </authorList>
    </citation>
    <scope>NUCLEOTIDE SEQUENCE [LARGE SCALE GENOMIC DNA]</scope>
    <source>
        <strain evidence="7">NJAY</strain>
    </source>
</reference>
<accession>A0ABX4K2F7</accession>
<keyword evidence="3" id="KW-0648">Protein biosynthesis</keyword>
<feature type="domain" description="Translation initiation factor 3 N-terminal" evidence="6">
    <location>
        <begin position="16"/>
        <end position="83"/>
    </location>
</feature>
<evidence type="ECO:0000259" key="6">
    <source>
        <dbReference type="Pfam" id="PF05198"/>
    </source>
</evidence>
<dbReference type="RefSeq" id="WP_083755016.1">
    <property type="nucleotide sequence ID" value="NZ_MAPF01000070.1"/>
</dbReference>
<dbReference type="InterPro" id="IPR036788">
    <property type="entry name" value="T_IF-3_C_sf"/>
</dbReference>
<dbReference type="InterPro" id="IPR001288">
    <property type="entry name" value="Translation_initiation_fac_3"/>
</dbReference>
<dbReference type="PANTHER" id="PTHR10938:SF0">
    <property type="entry name" value="TRANSLATION INITIATION FACTOR IF-3, MITOCHONDRIAL"/>
    <property type="match status" value="1"/>
</dbReference>
<name>A0ABX4K2F7_9MOLU</name>
<gene>
    <name evidence="7" type="ORF">BBA70_03295</name>
</gene>
<dbReference type="InterPro" id="IPR019814">
    <property type="entry name" value="Translation_initiation_fac_3_N"/>
</dbReference>
<comment type="caution">
    <text evidence="7">The sequence shown here is derived from an EMBL/GenBank/DDBJ whole genome shotgun (WGS) entry which is preliminary data.</text>
</comment>
<dbReference type="NCBIfam" id="TIGR00168">
    <property type="entry name" value="infC"/>
    <property type="match status" value="1"/>
</dbReference>
<evidence type="ECO:0000256" key="2">
    <source>
        <dbReference type="ARBA" id="ARBA00022540"/>
    </source>
</evidence>
<dbReference type="GO" id="GO:0003743">
    <property type="term" value="F:translation initiation factor activity"/>
    <property type="evidence" value="ECO:0007669"/>
    <property type="project" value="UniProtKB-KW"/>
</dbReference>
<dbReference type="Proteomes" id="UP000220509">
    <property type="component" value="Unassembled WGS sequence"/>
</dbReference>
<proteinExistence type="inferred from homology"/>
<dbReference type="PANTHER" id="PTHR10938">
    <property type="entry name" value="TRANSLATION INITIATION FACTOR IF-3"/>
    <property type="match status" value="1"/>
</dbReference>
<dbReference type="EMBL" id="MAPF01000070">
    <property type="protein sequence ID" value="PEH36099.1"/>
    <property type="molecule type" value="Genomic_DNA"/>
</dbReference>
<comment type="similarity">
    <text evidence="1">Belongs to the IF-3 family.</text>
</comment>
<evidence type="ECO:0000256" key="3">
    <source>
        <dbReference type="ARBA" id="ARBA00022917"/>
    </source>
</evidence>
<keyword evidence="8" id="KW-1185">Reference proteome</keyword>
<dbReference type="Gene3D" id="3.30.110.10">
    <property type="entry name" value="Translation initiation factor 3 (IF-3), C-terminal domain"/>
    <property type="match status" value="1"/>
</dbReference>
<dbReference type="InterPro" id="IPR036787">
    <property type="entry name" value="T_IF-3_N_sf"/>
</dbReference>
<keyword evidence="2 7" id="KW-0396">Initiation factor</keyword>
<sequence length="177" mass="20628">MKINKFKKSSNYDLYNENIPQGKYLIIDEKGEQLGVFDQKEALKLSEQKEIDIVVVNADSSPMVARLMNYQKHRYNQQKKLRETKKKTQISVLKEIRLNPTIDKNDLNTKIKQAQKFLKQGDKVKVSMRFRGRMINNFQLGETVFKQVMQDLKNLSQIETPLKLQGNQLTAVLSPLK</sequence>
<evidence type="ECO:0000256" key="4">
    <source>
        <dbReference type="NCBIfam" id="TIGR00168"/>
    </source>
</evidence>
<dbReference type="Gene3D" id="3.10.20.80">
    <property type="entry name" value="Translation initiation factor 3 (IF-3), N-terminal domain"/>
    <property type="match status" value="1"/>
</dbReference>
<organism evidence="7 8">
    <name type="scientific">New Jersey aster yellows phytoplasma</name>
    <dbReference type="NCBI Taxonomy" id="270520"/>
    <lineage>
        <taxon>Bacteria</taxon>
        <taxon>Bacillati</taxon>
        <taxon>Mycoplasmatota</taxon>
        <taxon>Mollicutes</taxon>
        <taxon>Acholeplasmatales</taxon>
        <taxon>Acholeplasmataceae</taxon>
        <taxon>Candidatus Phytoplasma</taxon>
        <taxon>16SrI (Aster yellows group)</taxon>
    </lineage>
</organism>
<dbReference type="InterPro" id="IPR019815">
    <property type="entry name" value="Translation_initiation_fac_3_C"/>
</dbReference>
<evidence type="ECO:0000259" key="5">
    <source>
        <dbReference type="Pfam" id="PF00707"/>
    </source>
</evidence>
<evidence type="ECO:0000256" key="1">
    <source>
        <dbReference type="ARBA" id="ARBA00005439"/>
    </source>
</evidence>
<evidence type="ECO:0000313" key="8">
    <source>
        <dbReference type="Proteomes" id="UP000220509"/>
    </source>
</evidence>
<dbReference type="SUPFAM" id="SSF55200">
    <property type="entry name" value="Translation initiation factor IF3, C-terminal domain"/>
    <property type="match status" value="1"/>
</dbReference>
<dbReference type="SUPFAM" id="SSF54364">
    <property type="entry name" value="Translation initiation factor IF3, N-terminal domain"/>
    <property type="match status" value="1"/>
</dbReference>
<feature type="domain" description="Translation initiation factor 3 C-terminal" evidence="5">
    <location>
        <begin position="93"/>
        <end position="175"/>
    </location>
</feature>